<keyword evidence="1" id="KW-0472">Membrane</keyword>
<reference evidence="2 3" key="1">
    <citation type="submission" date="2017-05" db="EMBL/GenBank/DDBJ databases">
        <authorList>
            <person name="Varghese N."/>
            <person name="Submissions S."/>
        </authorList>
    </citation>
    <scope>NUCLEOTIDE SEQUENCE [LARGE SCALE GENOMIC DNA]</scope>
    <source>
        <strain evidence="2 3">MACB1020</strain>
    </source>
</reference>
<dbReference type="GeneID" id="31773057"/>
<keyword evidence="1" id="KW-0812">Transmembrane</keyword>
<gene>
    <name evidence="2" type="ORF">SAMN05216240_1374</name>
</gene>
<feature type="transmembrane region" description="Helical" evidence="1">
    <location>
        <begin position="116"/>
        <end position="137"/>
    </location>
</feature>
<proteinExistence type="predicted"/>
<evidence type="ECO:0000313" key="2">
    <source>
        <dbReference type="EMBL" id="SMR93088.1"/>
    </source>
</evidence>
<name>A0ABY1S8K8_CALBS</name>
<keyword evidence="1" id="KW-1133">Transmembrane helix</keyword>
<protein>
    <submittedName>
        <fullName evidence="2">ABC-2 type transport system permease protein</fullName>
    </submittedName>
</protein>
<feature type="transmembrane region" description="Helical" evidence="1">
    <location>
        <begin position="180"/>
        <end position="200"/>
    </location>
</feature>
<keyword evidence="3" id="KW-1185">Reference proteome</keyword>
<dbReference type="RefSeq" id="WP_015908130.1">
    <property type="nucleotide sequence ID" value="NZ_FUZJ01000001.1"/>
</dbReference>
<comment type="caution">
    <text evidence="2">The sequence shown here is derived from an EMBL/GenBank/DDBJ whole genome shotgun (WGS) entry which is preliminary data.</text>
</comment>
<accession>A0ABY1S8K8</accession>
<evidence type="ECO:0000313" key="3">
    <source>
        <dbReference type="Proteomes" id="UP000196803"/>
    </source>
</evidence>
<feature type="transmembrane region" description="Helical" evidence="1">
    <location>
        <begin position="20"/>
        <end position="41"/>
    </location>
</feature>
<dbReference type="Proteomes" id="UP000196803">
    <property type="component" value="Unassembled WGS sequence"/>
</dbReference>
<organism evidence="2 3">
    <name type="scientific">Caldicellulosiruptor bescii</name>
    <name type="common">Anaerocellum thermophilum</name>
    <dbReference type="NCBI Taxonomy" id="31899"/>
    <lineage>
        <taxon>Bacteria</taxon>
        <taxon>Bacillati</taxon>
        <taxon>Bacillota</taxon>
        <taxon>Bacillota incertae sedis</taxon>
        <taxon>Caldicellulosiruptorales</taxon>
        <taxon>Caldicellulosiruptoraceae</taxon>
        <taxon>Caldicellulosiruptor</taxon>
    </lineage>
</organism>
<feature type="transmembrane region" description="Helical" evidence="1">
    <location>
        <begin position="227"/>
        <end position="245"/>
    </location>
</feature>
<sequence length="251" mass="28958">MTFKAYFRKEFVEGIRQYRYLIFAIGIILFAILDPIMLKLLPSFISNKIPNNLITRLFKFNPRDALANYIKDLFQISTLFIIFSNAGSINEEIYSQKIVLPFSKGANKIQIVLAKYFNTAIAICFFLFIGLTLNQYYANLLFEGQKLSFSHIICVFYLLCIYYLFVISLTLFFSSLTKKNITAGILTCTFVYSAAFISQFEKLKKFSPYNLILLTNNDNLQNATETIIISILLTILFLLITIVQFNNLEVN</sequence>
<feature type="transmembrane region" description="Helical" evidence="1">
    <location>
        <begin position="149"/>
        <end position="173"/>
    </location>
</feature>
<evidence type="ECO:0000256" key="1">
    <source>
        <dbReference type="SAM" id="Phobius"/>
    </source>
</evidence>
<dbReference type="EMBL" id="FXXC01000001">
    <property type="protein sequence ID" value="SMR93088.1"/>
    <property type="molecule type" value="Genomic_DNA"/>
</dbReference>